<name>A0A917CGQ6_9GAMM</name>
<feature type="active site" description="Proton acceptor" evidence="12 14">
    <location>
        <position position="328"/>
    </location>
</feature>
<feature type="binding site" evidence="12 16">
    <location>
        <position position="263"/>
    </location>
    <ligand>
        <name>substrate</name>
    </ligand>
</feature>
<keyword evidence="9 12" id="KW-0520">NAD</keyword>
<comment type="catalytic activity">
    <reaction evidence="11 12">
        <text>L-histidinol + 2 NAD(+) + H2O = L-histidine + 2 NADH + 3 H(+)</text>
        <dbReference type="Rhea" id="RHEA:20641"/>
        <dbReference type="ChEBI" id="CHEBI:15377"/>
        <dbReference type="ChEBI" id="CHEBI:15378"/>
        <dbReference type="ChEBI" id="CHEBI:57540"/>
        <dbReference type="ChEBI" id="CHEBI:57595"/>
        <dbReference type="ChEBI" id="CHEBI:57699"/>
        <dbReference type="ChEBI" id="CHEBI:57945"/>
        <dbReference type="EC" id="1.1.1.23"/>
    </reaction>
</comment>
<dbReference type="NCBIfam" id="TIGR00069">
    <property type="entry name" value="hisD"/>
    <property type="match status" value="1"/>
</dbReference>
<feature type="binding site" evidence="12 16">
    <location>
        <position position="415"/>
    </location>
    <ligand>
        <name>substrate</name>
    </ligand>
</feature>
<organism evidence="19 20">
    <name type="scientific">Arenimonas maotaiensis</name>
    <dbReference type="NCBI Taxonomy" id="1446479"/>
    <lineage>
        <taxon>Bacteria</taxon>
        <taxon>Pseudomonadati</taxon>
        <taxon>Pseudomonadota</taxon>
        <taxon>Gammaproteobacteria</taxon>
        <taxon>Lysobacterales</taxon>
        <taxon>Lysobacteraceae</taxon>
        <taxon>Arenimonas</taxon>
    </lineage>
</organism>
<dbReference type="PROSITE" id="PS00611">
    <property type="entry name" value="HISOL_DEHYDROGENASE"/>
    <property type="match status" value="1"/>
</dbReference>
<dbReference type="GO" id="GO:0005829">
    <property type="term" value="C:cytosol"/>
    <property type="evidence" value="ECO:0007669"/>
    <property type="project" value="TreeGrafter"/>
</dbReference>
<feature type="binding site" evidence="12 16">
    <location>
        <position position="328"/>
    </location>
    <ligand>
        <name>substrate</name>
    </ligand>
</feature>
<keyword evidence="8 12" id="KW-0560">Oxidoreductase</keyword>
<feature type="binding site" evidence="12 16">
    <location>
        <position position="420"/>
    </location>
    <ligand>
        <name>substrate</name>
    </ligand>
</feature>
<evidence type="ECO:0000256" key="6">
    <source>
        <dbReference type="ARBA" id="ARBA00022723"/>
    </source>
</evidence>
<feature type="binding site" evidence="12 17">
    <location>
        <position position="263"/>
    </location>
    <ligand>
        <name>Zn(2+)</name>
        <dbReference type="ChEBI" id="CHEBI:29105"/>
    </ligand>
</feature>
<feature type="binding site" evidence="12 16">
    <location>
        <position position="260"/>
    </location>
    <ligand>
        <name>substrate</name>
    </ligand>
</feature>
<dbReference type="FunFam" id="1.20.5.1300:FF:000001">
    <property type="entry name" value="Histidine biosynthesis trifunctional protein"/>
    <property type="match status" value="1"/>
</dbReference>
<keyword evidence="20" id="KW-1185">Reference proteome</keyword>
<dbReference type="EC" id="1.1.1.23" evidence="4 12"/>
<dbReference type="GO" id="GO:0051287">
    <property type="term" value="F:NAD binding"/>
    <property type="evidence" value="ECO:0007669"/>
    <property type="project" value="InterPro"/>
</dbReference>
<feature type="binding site" evidence="12 17">
    <location>
        <position position="420"/>
    </location>
    <ligand>
        <name>Zn(2+)</name>
        <dbReference type="ChEBI" id="CHEBI:29105"/>
    </ligand>
</feature>
<feature type="binding site" evidence="12 17">
    <location>
        <position position="260"/>
    </location>
    <ligand>
        <name>Zn(2+)</name>
        <dbReference type="ChEBI" id="CHEBI:29105"/>
    </ligand>
</feature>
<evidence type="ECO:0000256" key="17">
    <source>
        <dbReference type="PIRSR" id="PIRSR000099-4"/>
    </source>
</evidence>
<dbReference type="PANTHER" id="PTHR21256">
    <property type="entry name" value="HISTIDINOL DEHYDROGENASE HDH"/>
    <property type="match status" value="1"/>
</dbReference>
<evidence type="ECO:0000256" key="10">
    <source>
        <dbReference type="ARBA" id="ARBA00023102"/>
    </source>
</evidence>
<dbReference type="InterPro" id="IPR012131">
    <property type="entry name" value="Hstdl_DH"/>
</dbReference>
<dbReference type="GO" id="GO:0000105">
    <property type="term" value="P:L-histidine biosynthetic process"/>
    <property type="evidence" value="ECO:0007669"/>
    <property type="project" value="UniProtKB-UniRule"/>
</dbReference>
<evidence type="ECO:0000256" key="11">
    <source>
        <dbReference type="ARBA" id="ARBA00049489"/>
    </source>
</evidence>
<evidence type="ECO:0000256" key="16">
    <source>
        <dbReference type="PIRSR" id="PIRSR000099-3"/>
    </source>
</evidence>
<evidence type="ECO:0000256" key="12">
    <source>
        <dbReference type="HAMAP-Rule" id="MF_01024"/>
    </source>
</evidence>
<feature type="active site" description="Proton acceptor" evidence="12 14">
    <location>
        <position position="327"/>
    </location>
</feature>
<feature type="binding site" evidence="12 17">
    <location>
        <position position="361"/>
    </location>
    <ligand>
        <name>Zn(2+)</name>
        <dbReference type="ChEBI" id="CHEBI:29105"/>
    </ligand>
</feature>
<feature type="binding site" evidence="12 15">
    <location>
        <position position="212"/>
    </location>
    <ligand>
        <name>NAD(+)</name>
        <dbReference type="ChEBI" id="CHEBI:57540"/>
    </ligand>
</feature>
<comment type="pathway">
    <text evidence="2 12">Amino-acid biosynthesis; L-histidine biosynthesis; L-histidine from 5-phospho-alpha-D-ribose 1-diphosphate: step 9/9.</text>
</comment>
<evidence type="ECO:0000256" key="9">
    <source>
        <dbReference type="ARBA" id="ARBA00023027"/>
    </source>
</evidence>
<dbReference type="Gene3D" id="1.20.5.1300">
    <property type="match status" value="1"/>
</dbReference>
<comment type="function">
    <text evidence="1 12">Catalyzes the sequential NAD-dependent oxidations of L-histidinol to L-histidinaldehyde and then to L-histidine.</text>
</comment>
<evidence type="ECO:0000313" key="19">
    <source>
        <dbReference type="EMBL" id="GGF85880.1"/>
    </source>
</evidence>
<comment type="cofactor">
    <cofactor evidence="12 17">
        <name>Zn(2+)</name>
        <dbReference type="ChEBI" id="CHEBI:29105"/>
    </cofactor>
    <text evidence="12 17">Binds 1 zinc ion per subunit.</text>
</comment>
<reference evidence="19" key="2">
    <citation type="submission" date="2020-09" db="EMBL/GenBank/DDBJ databases">
        <authorList>
            <person name="Sun Q."/>
            <person name="Zhou Y."/>
        </authorList>
    </citation>
    <scope>NUCLEOTIDE SEQUENCE</scope>
    <source>
        <strain evidence="19">CGMCC 1.12726</strain>
    </source>
</reference>
<comment type="caution">
    <text evidence="19">The sequence shown here is derived from an EMBL/GenBank/DDBJ whole genome shotgun (WGS) entry which is preliminary data.</text>
</comment>
<dbReference type="Proteomes" id="UP000632858">
    <property type="component" value="Unassembled WGS sequence"/>
</dbReference>
<dbReference type="SUPFAM" id="SSF53720">
    <property type="entry name" value="ALDH-like"/>
    <property type="match status" value="1"/>
</dbReference>
<accession>A0A917CGQ6</accession>
<dbReference type="PIRSF" id="PIRSF000099">
    <property type="entry name" value="Histidinol_dh"/>
    <property type="match status" value="1"/>
</dbReference>
<dbReference type="HAMAP" id="MF_01024">
    <property type="entry name" value="HisD"/>
    <property type="match status" value="1"/>
</dbReference>
<feature type="binding site" evidence="12 15">
    <location>
        <position position="127"/>
    </location>
    <ligand>
        <name>NAD(+)</name>
        <dbReference type="ChEBI" id="CHEBI:57540"/>
    </ligand>
</feature>
<evidence type="ECO:0000256" key="1">
    <source>
        <dbReference type="ARBA" id="ARBA00003850"/>
    </source>
</evidence>
<proteinExistence type="inferred from homology"/>
<evidence type="ECO:0000256" key="8">
    <source>
        <dbReference type="ARBA" id="ARBA00023002"/>
    </source>
</evidence>
<feature type="binding site" evidence="12 15">
    <location>
        <position position="189"/>
    </location>
    <ligand>
        <name>NAD(+)</name>
        <dbReference type="ChEBI" id="CHEBI:57540"/>
    </ligand>
</feature>
<dbReference type="RefSeq" id="WP_188447381.1">
    <property type="nucleotide sequence ID" value="NZ_BMFO01000001.1"/>
</dbReference>
<dbReference type="InterPro" id="IPR016161">
    <property type="entry name" value="Ald_DH/histidinol_DH"/>
</dbReference>
<dbReference type="AlphaFoldDB" id="A0A917CGQ6"/>
<keyword evidence="10 12" id="KW-0368">Histidine biosynthesis</keyword>
<dbReference type="GO" id="GO:0008270">
    <property type="term" value="F:zinc ion binding"/>
    <property type="evidence" value="ECO:0007669"/>
    <property type="project" value="UniProtKB-UniRule"/>
</dbReference>
<dbReference type="EMBL" id="BMFO01000001">
    <property type="protein sequence ID" value="GGF85880.1"/>
    <property type="molecule type" value="Genomic_DNA"/>
</dbReference>
<feature type="binding site" evidence="12 16">
    <location>
        <position position="361"/>
    </location>
    <ligand>
        <name>substrate</name>
    </ligand>
</feature>
<evidence type="ECO:0000256" key="4">
    <source>
        <dbReference type="ARBA" id="ARBA00012965"/>
    </source>
</evidence>
<keyword evidence="6 12" id="KW-0479">Metal-binding</keyword>
<dbReference type="Gene3D" id="3.40.50.1980">
    <property type="entry name" value="Nitrogenase molybdenum iron protein domain"/>
    <property type="match status" value="2"/>
</dbReference>
<evidence type="ECO:0000256" key="18">
    <source>
        <dbReference type="RuleBase" id="RU004175"/>
    </source>
</evidence>
<gene>
    <name evidence="12 19" type="primary">hisD</name>
    <name evidence="19" type="ORF">GCM10010960_04900</name>
</gene>
<reference evidence="19" key="1">
    <citation type="journal article" date="2014" name="Int. J. Syst. Evol. Microbiol.">
        <title>Complete genome sequence of Corynebacterium casei LMG S-19264T (=DSM 44701T), isolated from a smear-ripened cheese.</title>
        <authorList>
            <consortium name="US DOE Joint Genome Institute (JGI-PGF)"/>
            <person name="Walter F."/>
            <person name="Albersmeier A."/>
            <person name="Kalinowski J."/>
            <person name="Ruckert C."/>
        </authorList>
    </citation>
    <scope>NUCLEOTIDE SEQUENCE</scope>
    <source>
        <strain evidence="19">CGMCC 1.12726</strain>
    </source>
</reference>
<evidence type="ECO:0000256" key="13">
    <source>
        <dbReference type="PIRNR" id="PIRNR000099"/>
    </source>
</evidence>
<dbReference type="GO" id="GO:0004399">
    <property type="term" value="F:histidinol dehydrogenase activity"/>
    <property type="evidence" value="ECO:0007669"/>
    <property type="project" value="UniProtKB-UniRule"/>
</dbReference>
<evidence type="ECO:0000256" key="5">
    <source>
        <dbReference type="ARBA" id="ARBA00022605"/>
    </source>
</evidence>
<evidence type="ECO:0000256" key="15">
    <source>
        <dbReference type="PIRSR" id="PIRSR000099-2"/>
    </source>
</evidence>
<dbReference type="Pfam" id="PF00815">
    <property type="entry name" value="Histidinol_dh"/>
    <property type="match status" value="1"/>
</dbReference>
<evidence type="ECO:0000256" key="2">
    <source>
        <dbReference type="ARBA" id="ARBA00004940"/>
    </source>
</evidence>
<sequence length="431" mass="45445">MNILDWNTLDPVRQAAALERPKLLRDAKLLAEVERIVRRVRKDGDAALLAYAKRFDGATPAALAVSEAEFRAAEKAVAPDIKRALKDAIGRIRRWHKAGMAKGFSVATAPGVDCGRIIRPIQRVGLYVPAGSAPLPSTVLMLGVPAKLAGCGDIVLCSPAQADGGIDPVILVAARLCGITQVFKTGGAQAITAMAFGTASIPRCDKLFGPGNRYVATAKQYVQGLPGGPAIDMPAGPSEVLVIADRDTDAEFAAADLLAQAEHGPDSQVLCLSDDAGKLADIIVAVRRQTARLPRAAILRKSLRHARFIRTASIAEALALSNRYAPEHLILAVRKAEALLPQVQAAGSVFLGPWASESLGDYCSGTNHTLPTNGAARAYSGVSVASFQLQISTQRVSRAGLRAIGPCAETLARCERLDAHAQAVRLRLDAA</sequence>
<dbReference type="InterPro" id="IPR001692">
    <property type="entry name" value="Histidinol_DH_CS"/>
</dbReference>
<dbReference type="InterPro" id="IPR022695">
    <property type="entry name" value="Histidinol_DH_monofunct"/>
</dbReference>
<evidence type="ECO:0000256" key="7">
    <source>
        <dbReference type="ARBA" id="ARBA00022833"/>
    </source>
</evidence>
<dbReference type="PANTHER" id="PTHR21256:SF2">
    <property type="entry name" value="HISTIDINE BIOSYNTHESIS TRIFUNCTIONAL PROTEIN"/>
    <property type="match status" value="1"/>
</dbReference>
<keyword evidence="5 12" id="KW-0028">Amino-acid biosynthesis</keyword>
<feature type="binding site" evidence="12 16">
    <location>
        <position position="238"/>
    </location>
    <ligand>
        <name>substrate</name>
    </ligand>
</feature>
<protein>
    <recommendedName>
        <fullName evidence="4 12">Histidinol dehydrogenase</fullName>
        <shortName evidence="12">HDH</shortName>
        <ecNumber evidence="4 12">1.1.1.23</ecNumber>
    </recommendedName>
</protein>
<comment type="similarity">
    <text evidence="3 12 13 18">Belongs to the histidinol dehydrogenase family.</text>
</comment>
<dbReference type="PRINTS" id="PR00083">
    <property type="entry name" value="HOLDHDRGNASE"/>
</dbReference>
<keyword evidence="7 12" id="KW-0862">Zinc</keyword>
<evidence type="ECO:0000256" key="3">
    <source>
        <dbReference type="ARBA" id="ARBA00010178"/>
    </source>
</evidence>
<dbReference type="FunFam" id="3.40.50.1980:FF:000001">
    <property type="entry name" value="Histidinol dehydrogenase"/>
    <property type="match status" value="1"/>
</dbReference>
<evidence type="ECO:0000313" key="20">
    <source>
        <dbReference type="Proteomes" id="UP000632858"/>
    </source>
</evidence>
<evidence type="ECO:0000256" key="14">
    <source>
        <dbReference type="PIRSR" id="PIRSR000099-1"/>
    </source>
</evidence>
<dbReference type="CDD" id="cd06572">
    <property type="entry name" value="Histidinol_dh"/>
    <property type="match status" value="1"/>
</dbReference>